<gene>
    <name evidence="1" type="ORF">J2Z37_004861</name>
</gene>
<reference evidence="1 2" key="1">
    <citation type="submission" date="2021-03" db="EMBL/GenBank/DDBJ databases">
        <title>Genomic Encyclopedia of Type Strains, Phase IV (KMG-IV): sequencing the most valuable type-strain genomes for metagenomic binning, comparative biology and taxonomic classification.</title>
        <authorList>
            <person name="Goeker M."/>
        </authorList>
    </citation>
    <scope>NUCLEOTIDE SEQUENCE [LARGE SCALE GENOMIC DNA]</scope>
    <source>
        <strain evidence="1 2">DSM 24738</strain>
    </source>
</reference>
<dbReference type="EMBL" id="JAGGKT010000029">
    <property type="protein sequence ID" value="MBP1934841.1"/>
    <property type="molecule type" value="Genomic_DNA"/>
</dbReference>
<name>A0ABS4GX69_9BACL</name>
<comment type="caution">
    <text evidence="1">The sequence shown here is derived from an EMBL/GenBank/DDBJ whole genome shotgun (WGS) entry which is preliminary data.</text>
</comment>
<dbReference type="Gene3D" id="3.40.50.300">
    <property type="entry name" value="P-loop containing nucleotide triphosphate hydrolases"/>
    <property type="match status" value="1"/>
</dbReference>
<proteinExistence type="predicted"/>
<sequence length="127" mass="14315">MSSGSVIDYYLLKEKTSIKFRNMVKIPQAMNRNLVSRPELTEWLNEGLKIKLTAITAPTGFGKTTSLTVWAKESGCKVAWVALDKHDNDLVRFWSYVVAAIRGEQPNFHKNAQLTTNGEQSNIETVK</sequence>
<dbReference type="RefSeq" id="WP_209812821.1">
    <property type="nucleotide sequence ID" value="NZ_JAGGKT010000029.1"/>
</dbReference>
<accession>A0ABS4GX69</accession>
<organism evidence="1 2">
    <name type="scientific">Ammoniphilus resinae</name>
    <dbReference type="NCBI Taxonomy" id="861532"/>
    <lineage>
        <taxon>Bacteria</taxon>
        <taxon>Bacillati</taxon>
        <taxon>Bacillota</taxon>
        <taxon>Bacilli</taxon>
        <taxon>Bacillales</taxon>
        <taxon>Paenibacillaceae</taxon>
        <taxon>Aneurinibacillus group</taxon>
        <taxon>Ammoniphilus</taxon>
    </lineage>
</organism>
<evidence type="ECO:0000313" key="1">
    <source>
        <dbReference type="EMBL" id="MBP1934841.1"/>
    </source>
</evidence>
<dbReference type="InterPro" id="IPR027417">
    <property type="entry name" value="P-loop_NTPase"/>
</dbReference>
<dbReference type="Proteomes" id="UP001519343">
    <property type="component" value="Unassembled WGS sequence"/>
</dbReference>
<keyword evidence="2" id="KW-1185">Reference proteome</keyword>
<protein>
    <submittedName>
        <fullName evidence="1">ATP/maltotriose-dependent transcriptional regulator MalT</fullName>
    </submittedName>
</protein>
<evidence type="ECO:0000313" key="2">
    <source>
        <dbReference type="Proteomes" id="UP001519343"/>
    </source>
</evidence>
<dbReference type="SUPFAM" id="SSF52540">
    <property type="entry name" value="P-loop containing nucleoside triphosphate hydrolases"/>
    <property type="match status" value="1"/>
</dbReference>